<feature type="transmembrane region" description="Helical" evidence="1">
    <location>
        <begin position="7"/>
        <end position="29"/>
    </location>
</feature>
<evidence type="ECO:0000313" key="3">
    <source>
        <dbReference type="Proteomes" id="UP000217785"/>
    </source>
</evidence>
<evidence type="ECO:0000256" key="1">
    <source>
        <dbReference type="SAM" id="Phobius"/>
    </source>
</evidence>
<feature type="transmembrane region" description="Helical" evidence="1">
    <location>
        <begin position="108"/>
        <end position="128"/>
    </location>
</feature>
<feature type="transmembrane region" description="Helical" evidence="1">
    <location>
        <begin position="75"/>
        <end position="96"/>
    </location>
</feature>
<dbReference type="AlphaFoldDB" id="A0A292YKF7"/>
<evidence type="ECO:0000313" key="2">
    <source>
        <dbReference type="EMBL" id="GAX89389.1"/>
    </source>
</evidence>
<dbReference type="Gene3D" id="3.40.50.720">
    <property type="entry name" value="NAD(P)-binding Rossmann-like Domain"/>
    <property type="match status" value="1"/>
</dbReference>
<feature type="transmembrane region" description="Helical" evidence="1">
    <location>
        <begin position="41"/>
        <end position="63"/>
    </location>
</feature>
<dbReference type="PANTHER" id="PTHR43318:SF2">
    <property type="entry name" value="UDP-N-ACETYLGLUCOSAMINE 4,6-DEHYDRATASE (INVERTING)"/>
    <property type="match status" value="1"/>
</dbReference>
<gene>
    <name evidence="2" type="ORF">EFBL_1007</name>
</gene>
<reference evidence="3" key="1">
    <citation type="submission" date="2017-07" db="EMBL/GenBank/DDBJ databases">
        <title>Draft genome sequence of Effusibacillus lacus strain skLN1.</title>
        <authorList>
            <person name="Watanabe M."/>
            <person name="Kojima H."/>
            <person name="Fukui M."/>
        </authorList>
    </citation>
    <scope>NUCLEOTIDE SEQUENCE [LARGE SCALE GENOMIC DNA]</scope>
    <source>
        <strain evidence="3">skLN1</strain>
    </source>
</reference>
<dbReference type="Pfam" id="PF13727">
    <property type="entry name" value="CoA_binding_3"/>
    <property type="match status" value="1"/>
</dbReference>
<dbReference type="Proteomes" id="UP000217785">
    <property type="component" value="Unassembled WGS sequence"/>
</dbReference>
<dbReference type="RefSeq" id="WP_231705687.1">
    <property type="nucleotide sequence ID" value="NZ_BDUF01000020.1"/>
</dbReference>
<keyword evidence="1" id="KW-0812">Transmembrane</keyword>
<dbReference type="InterPro" id="IPR051203">
    <property type="entry name" value="Polysaccharide_Synthase-Rel"/>
</dbReference>
<comment type="caution">
    <text evidence="2">The sequence shown here is derived from an EMBL/GenBank/DDBJ whole genome shotgun (WGS) entry which is preliminary data.</text>
</comment>
<proteinExistence type="predicted"/>
<sequence>MNYGQRLFVFGLLDTCIIMAAVLFAYILRFDFQVPNAFYKTLPYVVLLHAVITLVVLNAYKMYRQVWEFASVRELISVVKAATVAEICFFVLHSAINQIVPELPVPLSIFPISWALIILGVGGSRFTWRILRDLNGTHRYHQRNTLIVGAGNAGVLVVKELKQSPSSDFLPVAFVDDDSMKYDLEIMGLPVLGGREKIPEVVEKFNIQDIMILPFLPLQNPRLQRSLKSRKTPEHLSKYYPVSQI</sequence>
<dbReference type="PANTHER" id="PTHR43318">
    <property type="entry name" value="UDP-N-ACETYLGLUCOSAMINE 4,6-DEHYDRATASE"/>
    <property type="match status" value="1"/>
</dbReference>
<keyword evidence="3" id="KW-1185">Reference proteome</keyword>
<keyword evidence="1" id="KW-1133">Transmembrane helix</keyword>
<dbReference type="SUPFAM" id="SSF53335">
    <property type="entry name" value="S-adenosyl-L-methionine-dependent methyltransferases"/>
    <property type="match status" value="1"/>
</dbReference>
<accession>A0A292YKF7</accession>
<protein>
    <submittedName>
        <fullName evidence="2">Polysaccharide biosynthesis protein</fullName>
    </submittedName>
</protein>
<keyword evidence="1" id="KW-0472">Membrane</keyword>
<dbReference type="EMBL" id="BDUF01000020">
    <property type="protein sequence ID" value="GAX89389.1"/>
    <property type="molecule type" value="Genomic_DNA"/>
</dbReference>
<organism evidence="2 3">
    <name type="scientific">Effusibacillus lacus</name>
    <dbReference type="NCBI Taxonomy" id="1348429"/>
    <lineage>
        <taxon>Bacteria</taxon>
        <taxon>Bacillati</taxon>
        <taxon>Bacillota</taxon>
        <taxon>Bacilli</taxon>
        <taxon>Bacillales</taxon>
        <taxon>Alicyclobacillaceae</taxon>
        <taxon>Effusibacillus</taxon>
    </lineage>
</organism>
<name>A0A292YKF7_9BACL</name>
<dbReference type="InterPro" id="IPR029063">
    <property type="entry name" value="SAM-dependent_MTases_sf"/>
</dbReference>